<evidence type="ECO:0000313" key="2">
    <source>
        <dbReference type="EMBL" id="KAK0583264.1"/>
    </source>
</evidence>
<accession>A0AA39S1U1</accession>
<keyword evidence="1" id="KW-0460">Magnesium</keyword>
<evidence type="ECO:0000313" key="3">
    <source>
        <dbReference type="Proteomes" id="UP001168877"/>
    </source>
</evidence>
<dbReference type="EMBL" id="JAUESC010000384">
    <property type="protein sequence ID" value="KAK0583264.1"/>
    <property type="molecule type" value="Genomic_DNA"/>
</dbReference>
<dbReference type="Gene3D" id="2.70.150.10">
    <property type="entry name" value="Calcium-transporting ATPase, cytoplasmic transduction domain A"/>
    <property type="match status" value="1"/>
</dbReference>
<dbReference type="PANTHER" id="PTHR42861">
    <property type="entry name" value="CALCIUM-TRANSPORTING ATPASE"/>
    <property type="match status" value="1"/>
</dbReference>
<name>A0AA39S1U1_ACESA</name>
<dbReference type="AlphaFoldDB" id="A0AA39S1U1"/>
<reference evidence="2" key="1">
    <citation type="journal article" date="2022" name="Plant J.">
        <title>Strategies of tolerance reflected in two North American maple genomes.</title>
        <authorList>
            <person name="McEvoy S.L."/>
            <person name="Sezen U.U."/>
            <person name="Trouern-Trend A."/>
            <person name="McMahon S.M."/>
            <person name="Schaberg P.G."/>
            <person name="Yang J."/>
            <person name="Wegrzyn J.L."/>
            <person name="Swenson N.G."/>
        </authorList>
    </citation>
    <scope>NUCLEOTIDE SEQUENCE</scope>
    <source>
        <strain evidence="2">NS2018</strain>
    </source>
</reference>
<keyword evidence="3" id="KW-1185">Reference proteome</keyword>
<organism evidence="2 3">
    <name type="scientific">Acer saccharum</name>
    <name type="common">Sugar maple</name>
    <dbReference type="NCBI Taxonomy" id="4024"/>
    <lineage>
        <taxon>Eukaryota</taxon>
        <taxon>Viridiplantae</taxon>
        <taxon>Streptophyta</taxon>
        <taxon>Embryophyta</taxon>
        <taxon>Tracheophyta</taxon>
        <taxon>Spermatophyta</taxon>
        <taxon>Magnoliopsida</taxon>
        <taxon>eudicotyledons</taxon>
        <taxon>Gunneridae</taxon>
        <taxon>Pentapetalae</taxon>
        <taxon>rosids</taxon>
        <taxon>malvids</taxon>
        <taxon>Sapindales</taxon>
        <taxon>Sapindaceae</taxon>
        <taxon>Hippocastanoideae</taxon>
        <taxon>Acereae</taxon>
        <taxon>Acer</taxon>
    </lineage>
</organism>
<dbReference type="Gene3D" id="1.20.1110.10">
    <property type="entry name" value="Calcium-transporting ATPase, transmembrane domain"/>
    <property type="match status" value="1"/>
</dbReference>
<sequence>MNSSSAGNLLQFKKRLISYQEPREAVDLENITIEEVLENLKCTREKKESKLLNFWGLCGILCHGSWKLQLSWLLLLHMEGFIEENNAGNAAAALMARLAPKAKVLCDGRWSEEDAAGLVPGDIVSIKLGD</sequence>
<protein>
    <submittedName>
        <fullName evidence="2">Uncharacterized protein</fullName>
    </submittedName>
</protein>
<proteinExistence type="predicted"/>
<reference evidence="2" key="2">
    <citation type="submission" date="2023-06" db="EMBL/GenBank/DDBJ databases">
        <authorList>
            <person name="Swenson N.G."/>
            <person name="Wegrzyn J.L."/>
            <person name="Mcevoy S.L."/>
        </authorList>
    </citation>
    <scope>NUCLEOTIDE SEQUENCE</scope>
    <source>
        <strain evidence="2">NS2018</strain>
        <tissue evidence="2">Leaf</tissue>
    </source>
</reference>
<comment type="caution">
    <text evidence="2">The sequence shown here is derived from an EMBL/GenBank/DDBJ whole genome shotgun (WGS) entry which is preliminary data.</text>
</comment>
<gene>
    <name evidence="2" type="ORF">LWI29_035303</name>
</gene>
<dbReference type="Proteomes" id="UP001168877">
    <property type="component" value="Unassembled WGS sequence"/>
</dbReference>
<evidence type="ECO:0000256" key="1">
    <source>
        <dbReference type="ARBA" id="ARBA00022842"/>
    </source>
</evidence>